<accession>A0ABY0JPM3</accession>
<feature type="transmembrane region" description="Helical" evidence="5">
    <location>
        <begin position="136"/>
        <end position="153"/>
    </location>
</feature>
<feature type="transmembrane region" description="Helical" evidence="5">
    <location>
        <begin position="293"/>
        <end position="315"/>
    </location>
</feature>
<feature type="transmembrane region" description="Helical" evidence="5">
    <location>
        <begin position="96"/>
        <end position="115"/>
    </location>
</feature>
<dbReference type="Gene3D" id="1.20.1250.20">
    <property type="entry name" value="MFS general substrate transporter like domains"/>
    <property type="match status" value="1"/>
</dbReference>
<proteinExistence type="predicted"/>
<protein>
    <submittedName>
        <fullName evidence="6">PUTATIVE TRANSPORT PROTEIN</fullName>
    </submittedName>
</protein>
<dbReference type="Pfam" id="PF07690">
    <property type="entry name" value="MFS_1"/>
    <property type="match status" value="2"/>
</dbReference>
<dbReference type="SUPFAM" id="SSF103473">
    <property type="entry name" value="MFS general substrate transporter"/>
    <property type="match status" value="1"/>
</dbReference>
<dbReference type="EMBL" id="FLUX01000030">
    <property type="protein sequence ID" value="SBW25420.1"/>
    <property type="molecule type" value="Genomic_DNA"/>
</dbReference>
<keyword evidence="7" id="KW-1185">Reference proteome</keyword>
<keyword evidence="4 5" id="KW-0472">Membrane</keyword>
<organism evidence="6 7">
    <name type="scientific">Citrobacter europaeus</name>
    <dbReference type="NCBI Taxonomy" id="1914243"/>
    <lineage>
        <taxon>Bacteria</taxon>
        <taxon>Pseudomonadati</taxon>
        <taxon>Pseudomonadota</taxon>
        <taxon>Gammaproteobacteria</taxon>
        <taxon>Enterobacterales</taxon>
        <taxon>Enterobacteriaceae</taxon>
        <taxon>Citrobacter</taxon>
    </lineage>
</organism>
<name>A0ABY0JPM3_9ENTR</name>
<feature type="transmembrane region" description="Helical" evidence="5">
    <location>
        <begin position="42"/>
        <end position="61"/>
    </location>
</feature>
<dbReference type="Proteomes" id="UP000195338">
    <property type="component" value="Unassembled WGS sequence"/>
</dbReference>
<keyword evidence="2 5" id="KW-0812">Transmembrane</keyword>
<feature type="transmembrane region" description="Helical" evidence="5">
    <location>
        <begin position="327"/>
        <end position="347"/>
    </location>
</feature>
<dbReference type="CDD" id="cd17393">
    <property type="entry name" value="MFS_MosC_like"/>
    <property type="match status" value="1"/>
</dbReference>
<dbReference type="PANTHER" id="PTHR23514:SF13">
    <property type="entry name" value="INNER MEMBRANE PROTEIN YBJJ"/>
    <property type="match status" value="1"/>
</dbReference>
<evidence type="ECO:0000256" key="1">
    <source>
        <dbReference type="ARBA" id="ARBA00004141"/>
    </source>
</evidence>
<feature type="transmembrane region" description="Helical" evidence="5">
    <location>
        <begin position="73"/>
        <end position="90"/>
    </location>
</feature>
<gene>
    <name evidence="6" type="ORF">BN4901_2454</name>
</gene>
<keyword evidence="3 5" id="KW-1133">Transmembrane helix</keyword>
<evidence type="ECO:0000256" key="4">
    <source>
        <dbReference type="ARBA" id="ARBA00023136"/>
    </source>
</evidence>
<dbReference type="InterPro" id="IPR011701">
    <property type="entry name" value="MFS"/>
</dbReference>
<evidence type="ECO:0000256" key="2">
    <source>
        <dbReference type="ARBA" id="ARBA00022692"/>
    </source>
</evidence>
<reference evidence="6 7" key="1">
    <citation type="submission" date="2016-04" db="EMBL/GenBank/DDBJ databases">
        <authorList>
            <person name="Mornico D."/>
        </authorList>
    </citation>
    <scope>NUCLEOTIDE SEQUENCE [LARGE SCALE GENOMIC DNA]</scope>
    <source>
        <strain evidence="6 7">A121</strain>
    </source>
</reference>
<evidence type="ECO:0000256" key="3">
    <source>
        <dbReference type="ARBA" id="ARBA00022989"/>
    </source>
</evidence>
<feature type="transmembrane region" description="Helical" evidence="5">
    <location>
        <begin position="201"/>
        <end position="223"/>
    </location>
</feature>
<evidence type="ECO:0000313" key="7">
    <source>
        <dbReference type="Proteomes" id="UP000195338"/>
    </source>
</evidence>
<evidence type="ECO:0000313" key="6">
    <source>
        <dbReference type="EMBL" id="SBW25420.1"/>
    </source>
</evidence>
<dbReference type="PANTHER" id="PTHR23514">
    <property type="entry name" value="BYPASS OF STOP CODON PROTEIN 6"/>
    <property type="match status" value="1"/>
</dbReference>
<comment type="caution">
    <text evidence="6">The sequence shown here is derived from an EMBL/GenBank/DDBJ whole genome shotgun (WGS) entry which is preliminary data.</text>
</comment>
<evidence type="ECO:0000256" key="5">
    <source>
        <dbReference type="SAM" id="Phobius"/>
    </source>
</evidence>
<feature type="transmembrane region" description="Helical" evidence="5">
    <location>
        <begin position="159"/>
        <end position="181"/>
    </location>
</feature>
<feature type="transmembrane region" description="Helical" evidence="5">
    <location>
        <begin position="268"/>
        <end position="287"/>
    </location>
</feature>
<feature type="transmembrane region" description="Helical" evidence="5">
    <location>
        <begin position="238"/>
        <end position="256"/>
    </location>
</feature>
<dbReference type="InterPro" id="IPR051788">
    <property type="entry name" value="MFS_Transporter"/>
</dbReference>
<comment type="subcellular location">
    <subcellularLocation>
        <location evidence="1">Membrane</location>
        <topology evidence="1">Multi-pass membrane protein</topology>
    </subcellularLocation>
</comment>
<sequence length="397" mass="42039">MKVAQKGVWAVTTLFSVNGFVTGAWAVQIAQLVSRFNITDKVIGHLILIFGLGALFMMPLSGMAMEKYGSRRIVRIFSIAASVALIPVGFAPDIYLLTPILFFLGAMIGAMNVAMNSNAVAVEKALSRTVLSSCHCFWSIGLFTSGLIGGYLVKQFGFLTHLFLISTISLAITLSVCPHVIKDESIRIKRSIKEKQPHHSYIIYVIGVVALLAMIPECAVVDWSSRYLLKNLNATTETASLAFACFAGTMAIFRFLGDSIRNRFDAILVMRTSSLLAGIGLLAAAVANHPWQATVGFAIAGIGIANLVPIAFSAAGNQPDISTNTGMSIVTTIGYLGTLLAPAPVGLVAELTGFPAVYAGMAAMLGGDYAACPSGSGKVLRNLRQAGWEAIGKPDIA</sequence>
<dbReference type="InterPro" id="IPR036259">
    <property type="entry name" value="MFS_trans_sf"/>
</dbReference>